<evidence type="ECO:0000313" key="2">
    <source>
        <dbReference type="Proteomes" id="UP000006222"/>
    </source>
</evidence>
<comment type="caution">
    <text evidence="1">The sequence shown here is derived from an EMBL/GenBank/DDBJ whole genome shotgun (WGS) entry which is preliminary data.</text>
</comment>
<accession>F2AWI3</accession>
<dbReference type="EMBL" id="AFAR01000202">
    <property type="protein sequence ID" value="EGF25974.1"/>
    <property type="molecule type" value="Genomic_DNA"/>
</dbReference>
<proteinExistence type="predicted"/>
<dbReference type="AlphaFoldDB" id="F2AWI3"/>
<protein>
    <submittedName>
        <fullName evidence="1">Uncharacterized protein</fullName>
    </submittedName>
</protein>
<dbReference type="Proteomes" id="UP000006222">
    <property type="component" value="Unassembled WGS sequence"/>
</dbReference>
<organism evidence="1 2">
    <name type="scientific">Rhodopirellula baltica WH47</name>
    <dbReference type="NCBI Taxonomy" id="991778"/>
    <lineage>
        <taxon>Bacteria</taxon>
        <taxon>Pseudomonadati</taxon>
        <taxon>Planctomycetota</taxon>
        <taxon>Planctomycetia</taxon>
        <taxon>Pirellulales</taxon>
        <taxon>Pirellulaceae</taxon>
        <taxon>Rhodopirellula</taxon>
    </lineage>
</organism>
<sequence>MSERRACREIGFLQSSTRYLHRTISDEEAIPKRLDELNQRQS</sequence>
<reference evidence="1 2" key="1">
    <citation type="journal article" date="2013" name="Mar. Genomics">
        <title>Expression of sulfatases in Rhodopirellula baltica and the diversity of sulfatases in the genus Rhodopirellula.</title>
        <authorList>
            <person name="Wegner C.E."/>
            <person name="Richter-Heitmann T."/>
            <person name="Klindworth A."/>
            <person name="Klockow C."/>
            <person name="Richter M."/>
            <person name="Achstetter T."/>
            <person name="Glockner F.O."/>
            <person name="Harder J."/>
        </authorList>
    </citation>
    <scope>NUCLEOTIDE SEQUENCE [LARGE SCALE GENOMIC DNA]</scope>
    <source>
        <strain evidence="1 2">WH47</strain>
    </source>
</reference>
<name>F2AWI3_RHOBT</name>
<gene>
    <name evidence="1" type="ORF">RBWH47_05088</name>
</gene>
<evidence type="ECO:0000313" key="1">
    <source>
        <dbReference type="EMBL" id="EGF25974.1"/>
    </source>
</evidence>